<feature type="domain" description="PpiC" evidence="4">
    <location>
        <begin position="186"/>
        <end position="289"/>
    </location>
</feature>
<dbReference type="Pfam" id="PF00639">
    <property type="entry name" value="Rotamase"/>
    <property type="match status" value="1"/>
</dbReference>
<dbReference type="Gene3D" id="3.10.50.40">
    <property type="match status" value="1"/>
</dbReference>
<comment type="caution">
    <text evidence="5">The sequence shown here is derived from an EMBL/GenBank/DDBJ whole genome shotgun (WGS) entry which is preliminary data.</text>
</comment>
<dbReference type="InterPro" id="IPR000297">
    <property type="entry name" value="PPIase_PpiC"/>
</dbReference>
<dbReference type="AlphaFoldDB" id="A0A7C2XSJ3"/>
<name>A0A7C2XSJ3_9BACT</name>
<dbReference type="PROSITE" id="PS50198">
    <property type="entry name" value="PPIC_PPIASE_2"/>
    <property type="match status" value="1"/>
</dbReference>
<feature type="coiled-coil region" evidence="3">
    <location>
        <begin position="122"/>
        <end position="156"/>
    </location>
</feature>
<keyword evidence="3" id="KW-0175">Coiled coil</keyword>
<evidence type="ECO:0000256" key="1">
    <source>
        <dbReference type="ARBA" id="ARBA00022729"/>
    </source>
</evidence>
<proteinExistence type="predicted"/>
<evidence type="ECO:0000256" key="2">
    <source>
        <dbReference type="PROSITE-ProRule" id="PRU00278"/>
    </source>
</evidence>
<dbReference type="EMBL" id="DSDS01000197">
    <property type="protein sequence ID" value="HET98751.1"/>
    <property type="molecule type" value="Genomic_DNA"/>
</dbReference>
<dbReference type="SUPFAM" id="SSF54534">
    <property type="entry name" value="FKBP-like"/>
    <property type="match status" value="1"/>
</dbReference>
<dbReference type="Gene3D" id="1.10.4030.10">
    <property type="entry name" value="Porin chaperone SurA, peptide-binding domain"/>
    <property type="match status" value="1"/>
</dbReference>
<dbReference type="Pfam" id="PF13624">
    <property type="entry name" value="SurA_N_3"/>
    <property type="match status" value="1"/>
</dbReference>
<dbReference type="PANTHER" id="PTHR47637">
    <property type="entry name" value="CHAPERONE SURA"/>
    <property type="match status" value="1"/>
</dbReference>
<gene>
    <name evidence="5" type="ORF">ENN98_08770</name>
</gene>
<evidence type="ECO:0000259" key="4">
    <source>
        <dbReference type="PROSITE" id="PS50198"/>
    </source>
</evidence>
<evidence type="ECO:0000256" key="3">
    <source>
        <dbReference type="SAM" id="Coils"/>
    </source>
</evidence>
<keyword evidence="2 5" id="KW-0413">Isomerase</keyword>
<dbReference type="SUPFAM" id="SSF109998">
    <property type="entry name" value="Triger factor/SurA peptide-binding domain-like"/>
    <property type="match status" value="1"/>
</dbReference>
<keyword evidence="1" id="KW-0732">Signal</keyword>
<dbReference type="InterPro" id="IPR027304">
    <property type="entry name" value="Trigger_fact/SurA_dom_sf"/>
</dbReference>
<dbReference type="InterPro" id="IPR046357">
    <property type="entry name" value="PPIase_dom_sf"/>
</dbReference>
<dbReference type="PANTHER" id="PTHR47637:SF1">
    <property type="entry name" value="CHAPERONE SURA"/>
    <property type="match status" value="1"/>
</dbReference>
<reference evidence="5" key="1">
    <citation type="journal article" date="2020" name="mSystems">
        <title>Genome- and Community-Level Interaction Insights into Carbon Utilization and Element Cycling Functions of Hydrothermarchaeota in Hydrothermal Sediment.</title>
        <authorList>
            <person name="Zhou Z."/>
            <person name="Liu Y."/>
            <person name="Xu W."/>
            <person name="Pan J."/>
            <person name="Luo Z.H."/>
            <person name="Li M."/>
        </authorList>
    </citation>
    <scope>NUCLEOTIDE SEQUENCE [LARGE SCALE GENOMIC DNA]</scope>
    <source>
        <strain evidence="5">SpSt-1224</strain>
    </source>
</reference>
<keyword evidence="2" id="KW-0697">Rotamase</keyword>
<protein>
    <submittedName>
        <fullName evidence="5">Peptidylprolyl isomerase</fullName>
    </submittedName>
</protein>
<dbReference type="InterPro" id="IPR050280">
    <property type="entry name" value="OMP_Chaperone_SurA"/>
</dbReference>
<dbReference type="Proteomes" id="UP000885986">
    <property type="component" value="Unassembled WGS sequence"/>
</dbReference>
<dbReference type="GO" id="GO:0003755">
    <property type="term" value="F:peptidyl-prolyl cis-trans isomerase activity"/>
    <property type="evidence" value="ECO:0007669"/>
    <property type="project" value="UniProtKB-KW"/>
</dbReference>
<organism evidence="5">
    <name type="scientific">Desulfurivibrio alkaliphilus</name>
    <dbReference type="NCBI Taxonomy" id="427923"/>
    <lineage>
        <taxon>Bacteria</taxon>
        <taxon>Pseudomonadati</taxon>
        <taxon>Thermodesulfobacteriota</taxon>
        <taxon>Desulfobulbia</taxon>
        <taxon>Desulfobulbales</taxon>
        <taxon>Desulfobulbaceae</taxon>
        <taxon>Desulfurivibrio</taxon>
    </lineage>
</organism>
<sequence>MRHLNRLSSSPLHPLLLIITVCCLLLGLSVRSGQTQARIIDRVVAEVNGEIITLSQLNRELAGVEEQVLSQVRASERENALTEARQQLLAGIIDRLLVEQHAAKRGIQVGEREIDDAIARIISDNQLTMAELERDLERLNTSLADYRKELRAQILQSRLLSLEVRERVVIPESRIRQYYDENYVGRRQEEAFHILQMGFTWQTADPAGRAEARRRAQEAREEVLAGGDFRELARLYSDLPSARDGGDLGVLHRDELAGVMLEQIPTLSPGDISPLIETAAGYQFFMLLSDRGDLHAQRPYDEARDEIREKLYNQALEEQFTRWVHSLREDAYIRIML</sequence>
<evidence type="ECO:0000313" key="5">
    <source>
        <dbReference type="EMBL" id="HET98751.1"/>
    </source>
</evidence>
<accession>A0A7C2XSJ3</accession>